<dbReference type="EMBL" id="UGOA01000001">
    <property type="protein sequence ID" value="STX44460.1"/>
    <property type="molecule type" value="Genomic_DNA"/>
</dbReference>
<name>A0A378JIF2_9GAMM</name>
<dbReference type="AlphaFoldDB" id="A0A378JIF2"/>
<sequence>MTVRELEIDFIPKLIDALRKDIATAKHSGEVNFQVLDTAISLLGDVDKYTSLSLEGLMVGIINFAVCLQTDKYANIYTPSIGEAVSNQYRSEIESWFNMYRMARKVAGSPLSATKALEIAIRTIEQASRSPLYLTPCLPHTLKVYFDYLQQLDSTFVPPVIPTGSTFAKWSKEEFIKMKVYTPSSLLNLSLFAAKKAVTTHALPIDHLPADLQEKLTALPADAGNEATDDIDPFIPPPGSYCAII</sequence>
<accession>A0A378JIF2</accession>
<dbReference type="Proteomes" id="UP000254677">
    <property type="component" value="Unassembled WGS sequence"/>
</dbReference>
<proteinExistence type="predicted"/>
<dbReference type="OrthoDB" id="5649298at2"/>
<organism evidence="1 2">
    <name type="scientific">Legionella donaldsonii</name>
    <dbReference type="NCBI Taxonomy" id="45060"/>
    <lineage>
        <taxon>Bacteria</taxon>
        <taxon>Pseudomonadati</taxon>
        <taxon>Pseudomonadota</taxon>
        <taxon>Gammaproteobacteria</taxon>
        <taxon>Legionellales</taxon>
        <taxon>Legionellaceae</taxon>
        <taxon>Legionella</taxon>
    </lineage>
</organism>
<evidence type="ECO:0000313" key="2">
    <source>
        <dbReference type="Proteomes" id="UP000254677"/>
    </source>
</evidence>
<evidence type="ECO:0000313" key="1">
    <source>
        <dbReference type="EMBL" id="STX44460.1"/>
    </source>
</evidence>
<protein>
    <submittedName>
        <fullName evidence="1">Uncharacterized protein</fullName>
    </submittedName>
</protein>
<reference evidence="1 2" key="1">
    <citation type="submission" date="2018-06" db="EMBL/GenBank/DDBJ databases">
        <authorList>
            <consortium name="Pathogen Informatics"/>
            <person name="Doyle S."/>
        </authorList>
    </citation>
    <scope>NUCLEOTIDE SEQUENCE [LARGE SCALE GENOMIC DNA]</scope>
    <source>
        <strain evidence="1 2">NCTC13292</strain>
    </source>
</reference>
<gene>
    <name evidence="1" type="ORF">NCTC13292_02766</name>
</gene>
<dbReference type="RefSeq" id="WP_115222303.1">
    <property type="nucleotide sequence ID" value="NZ_CAXYJE010000001.1"/>
</dbReference>
<keyword evidence="2" id="KW-1185">Reference proteome</keyword>